<evidence type="ECO:0000256" key="6">
    <source>
        <dbReference type="ARBA" id="ARBA00022813"/>
    </source>
</evidence>
<dbReference type="PROSITE" id="PS51476">
    <property type="entry name" value="PROTEASOME_BETA_2"/>
    <property type="match status" value="1"/>
</dbReference>
<evidence type="ECO:0000256" key="9">
    <source>
        <dbReference type="NCBIfam" id="TIGR03690"/>
    </source>
</evidence>
<keyword evidence="3" id="KW-0645">Protease</keyword>
<evidence type="ECO:0000256" key="7">
    <source>
        <dbReference type="ARBA" id="ARBA00022942"/>
    </source>
</evidence>
<dbReference type="Pfam" id="PF00227">
    <property type="entry name" value="Proteasome"/>
    <property type="match status" value="1"/>
</dbReference>
<keyword evidence="6" id="KW-0068">Autocatalytic cleavage</keyword>
<keyword evidence="7 10" id="KW-0647">Proteasome</keyword>
<keyword evidence="11" id="KW-1185">Reference proteome</keyword>
<dbReference type="InterPro" id="IPR001353">
    <property type="entry name" value="Proteasome_sua/b"/>
</dbReference>
<dbReference type="InterPro" id="IPR029055">
    <property type="entry name" value="Ntn_hydrolases_N"/>
</dbReference>
<dbReference type="Proteomes" id="UP001219037">
    <property type="component" value="Chromosome"/>
</dbReference>
<reference evidence="10 11" key="1">
    <citation type="submission" date="2023-04" db="EMBL/GenBank/DDBJ databases">
        <title>Funneling lignin-derived compounds into biodiesel using alkali-halophilic Citricoccus sp. P2.</title>
        <authorList>
            <person name="Luo C.-B."/>
        </authorList>
    </citation>
    <scope>NUCLEOTIDE SEQUENCE [LARGE SCALE GENOMIC DNA]</scope>
    <source>
        <strain evidence="10 11">P2</strain>
    </source>
</reference>
<protein>
    <recommendedName>
        <fullName evidence="9">Proteasome subunit beta</fullName>
        <ecNumber evidence="9">3.4.25.1</ecNumber>
    </recommendedName>
</protein>
<dbReference type="SUPFAM" id="SSF56235">
    <property type="entry name" value="N-terminal nucleophile aminohydrolases (Ntn hydrolases)"/>
    <property type="match status" value="1"/>
</dbReference>
<evidence type="ECO:0000256" key="5">
    <source>
        <dbReference type="ARBA" id="ARBA00022801"/>
    </source>
</evidence>
<keyword evidence="8" id="KW-0865">Zymogen</keyword>
<comment type="catalytic activity">
    <reaction evidence="1">
        <text>Cleavage of peptide bonds with very broad specificity.</text>
        <dbReference type="EC" id="3.4.25.1"/>
    </reaction>
</comment>
<evidence type="ECO:0000313" key="10">
    <source>
        <dbReference type="EMBL" id="WFP15351.1"/>
    </source>
</evidence>
<name>A0ABY8H2J2_9MICC</name>
<keyword evidence="5 10" id="KW-0378">Hydrolase</keyword>
<dbReference type="PANTHER" id="PTHR32194:SF0">
    <property type="entry name" value="ATP-DEPENDENT PROTEASE SUBUNIT HSLV"/>
    <property type="match status" value="1"/>
</dbReference>
<gene>
    <name evidence="10" type="primary">prcB</name>
    <name evidence="10" type="ORF">P8192_07895</name>
</gene>
<organism evidence="10 11">
    <name type="scientific">Citricoccus muralis</name>
    <dbReference type="NCBI Taxonomy" id="169134"/>
    <lineage>
        <taxon>Bacteria</taxon>
        <taxon>Bacillati</taxon>
        <taxon>Actinomycetota</taxon>
        <taxon>Actinomycetes</taxon>
        <taxon>Micrococcales</taxon>
        <taxon>Micrococcaceae</taxon>
        <taxon>Citricoccus</taxon>
    </lineage>
</organism>
<dbReference type="InterPro" id="IPR023333">
    <property type="entry name" value="Proteasome_suB-type"/>
</dbReference>
<dbReference type="InterPro" id="IPR000243">
    <property type="entry name" value="Pept_T1A_subB"/>
</dbReference>
<keyword evidence="4" id="KW-0888">Threonine protease</keyword>
<dbReference type="InterPro" id="IPR022483">
    <property type="entry name" value="PSB_actinobac"/>
</dbReference>
<proteinExistence type="predicted"/>
<dbReference type="PANTHER" id="PTHR32194">
    <property type="entry name" value="METALLOPROTEASE TLDD"/>
    <property type="match status" value="1"/>
</dbReference>
<evidence type="ECO:0000256" key="2">
    <source>
        <dbReference type="ARBA" id="ARBA00022490"/>
    </source>
</evidence>
<dbReference type="Gene3D" id="3.60.20.10">
    <property type="entry name" value="Glutamine Phosphoribosylpyrophosphate, subunit 1, domain 1"/>
    <property type="match status" value="1"/>
</dbReference>
<dbReference type="RefSeq" id="WP_278155987.1">
    <property type="nucleotide sequence ID" value="NZ_CP121252.1"/>
</dbReference>
<evidence type="ECO:0000313" key="11">
    <source>
        <dbReference type="Proteomes" id="UP001219037"/>
    </source>
</evidence>
<evidence type="ECO:0000256" key="4">
    <source>
        <dbReference type="ARBA" id="ARBA00022698"/>
    </source>
</evidence>
<evidence type="ECO:0000256" key="3">
    <source>
        <dbReference type="ARBA" id="ARBA00022670"/>
    </source>
</evidence>
<evidence type="ECO:0000256" key="1">
    <source>
        <dbReference type="ARBA" id="ARBA00001198"/>
    </source>
</evidence>
<accession>A0ABY8H2J2</accession>
<dbReference type="CDD" id="cd01906">
    <property type="entry name" value="proteasome_protease_HslV"/>
    <property type="match status" value="1"/>
</dbReference>
<dbReference type="GO" id="GO:0016787">
    <property type="term" value="F:hydrolase activity"/>
    <property type="evidence" value="ECO:0007669"/>
    <property type="project" value="UniProtKB-KW"/>
</dbReference>
<dbReference type="EMBL" id="CP121252">
    <property type="protein sequence ID" value="WFP15351.1"/>
    <property type="molecule type" value="Genomic_DNA"/>
</dbReference>
<dbReference type="EC" id="3.4.25.1" evidence="9"/>
<dbReference type="NCBIfam" id="TIGR03690">
    <property type="entry name" value="20S_bact_beta"/>
    <property type="match status" value="1"/>
</dbReference>
<dbReference type="GO" id="GO:0000502">
    <property type="term" value="C:proteasome complex"/>
    <property type="evidence" value="ECO:0007669"/>
    <property type="project" value="UniProtKB-KW"/>
</dbReference>
<evidence type="ECO:0000256" key="8">
    <source>
        <dbReference type="ARBA" id="ARBA00023145"/>
    </source>
</evidence>
<sequence length="265" mass="27945">MTSLPHTGAAPGLEASFLAHLQQHQPQLVPAPVTGLAETPVPHATTIVALLYQGGVIMAGDRRATMGTTIASSRMEKVFPADTHSVVGVSGAAGIALDMARLFAVELEHYEKIEGTELSLLGKANRLAALVRAQLPALSQGLVALPLFAGVDAITGAARIISFDITGGRYQEHHHHTIGSGSPYARGSLKKLWSPGLAEDDALRVAVHALIDAADDDAATSGPDSRRRIWPVVYTVTADGNERVDEARVASVAEQIMDQRGDDRS</sequence>
<keyword evidence="2" id="KW-0963">Cytoplasm</keyword>
<dbReference type="PRINTS" id="PR00141">
    <property type="entry name" value="PROTEASOME"/>
</dbReference>